<dbReference type="Proteomes" id="UP000054166">
    <property type="component" value="Unassembled WGS sequence"/>
</dbReference>
<dbReference type="AlphaFoldDB" id="A0A0C3B242"/>
<dbReference type="HOGENOM" id="CLU_047592_2_2_1"/>
<keyword evidence="3" id="KW-1185">Reference proteome</keyword>
<reference evidence="2 3" key="1">
    <citation type="submission" date="2014-04" db="EMBL/GenBank/DDBJ databases">
        <authorList>
            <consortium name="DOE Joint Genome Institute"/>
            <person name="Kuo A."/>
            <person name="Tarkka M."/>
            <person name="Buscot F."/>
            <person name="Kohler A."/>
            <person name="Nagy L.G."/>
            <person name="Floudas D."/>
            <person name="Copeland A."/>
            <person name="Barry K.W."/>
            <person name="Cichocki N."/>
            <person name="Veneault-Fourrey C."/>
            <person name="LaButti K."/>
            <person name="Lindquist E.A."/>
            <person name="Lipzen A."/>
            <person name="Lundell T."/>
            <person name="Morin E."/>
            <person name="Murat C."/>
            <person name="Sun H."/>
            <person name="Tunlid A."/>
            <person name="Henrissat B."/>
            <person name="Grigoriev I.V."/>
            <person name="Hibbett D.S."/>
            <person name="Martin F."/>
            <person name="Nordberg H.P."/>
            <person name="Cantor M.N."/>
            <person name="Hua S.X."/>
        </authorList>
    </citation>
    <scope>NUCLEOTIDE SEQUENCE [LARGE SCALE GENOMIC DNA]</scope>
    <source>
        <strain evidence="2 3">F 1598</strain>
    </source>
</reference>
<name>A0A0C3B242_PILCF</name>
<accession>A0A0C3B242</accession>
<dbReference type="InterPro" id="IPR000210">
    <property type="entry name" value="BTB/POZ_dom"/>
</dbReference>
<proteinExistence type="predicted"/>
<dbReference type="Pfam" id="PF00651">
    <property type="entry name" value="BTB"/>
    <property type="match status" value="1"/>
</dbReference>
<dbReference type="STRING" id="765440.A0A0C3B242"/>
<dbReference type="PROSITE" id="PS50097">
    <property type="entry name" value="BTB"/>
    <property type="match status" value="1"/>
</dbReference>
<evidence type="ECO:0000259" key="1">
    <source>
        <dbReference type="PROSITE" id="PS50097"/>
    </source>
</evidence>
<evidence type="ECO:0000313" key="3">
    <source>
        <dbReference type="Proteomes" id="UP000054166"/>
    </source>
</evidence>
<dbReference type="OrthoDB" id="2593747at2759"/>
<sequence length="163" mass="18865">MDKPVPHVRDDLYYLKSVIFLVEDNLFKVPKQYFQKNSRIFSNIFSDDHTAEGSSDEKPILLYSIQKVDFERLLAVMYPICGLGPATLGRSEWESTLKLSTLWELRDLRTLAIQNLSKIEMREVDQITLGMEYRVADWLVKGYTKLAQRDNTISEDEGDILGL</sequence>
<dbReference type="InParanoid" id="A0A0C3B242"/>
<reference evidence="3" key="2">
    <citation type="submission" date="2015-01" db="EMBL/GenBank/DDBJ databases">
        <title>Evolutionary Origins and Diversification of the Mycorrhizal Mutualists.</title>
        <authorList>
            <consortium name="DOE Joint Genome Institute"/>
            <consortium name="Mycorrhizal Genomics Consortium"/>
            <person name="Kohler A."/>
            <person name="Kuo A."/>
            <person name="Nagy L.G."/>
            <person name="Floudas D."/>
            <person name="Copeland A."/>
            <person name="Barry K.W."/>
            <person name="Cichocki N."/>
            <person name="Veneault-Fourrey C."/>
            <person name="LaButti K."/>
            <person name="Lindquist E.A."/>
            <person name="Lipzen A."/>
            <person name="Lundell T."/>
            <person name="Morin E."/>
            <person name="Murat C."/>
            <person name="Riley R."/>
            <person name="Ohm R."/>
            <person name="Sun H."/>
            <person name="Tunlid A."/>
            <person name="Henrissat B."/>
            <person name="Grigoriev I.V."/>
            <person name="Hibbett D.S."/>
            <person name="Martin F."/>
        </authorList>
    </citation>
    <scope>NUCLEOTIDE SEQUENCE [LARGE SCALE GENOMIC DNA]</scope>
    <source>
        <strain evidence="3">F 1598</strain>
    </source>
</reference>
<dbReference type="Gene3D" id="3.30.710.10">
    <property type="entry name" value="Potassium Channel Kv1.1, Chain A"/>
    <property type="match status" value="1"/>
</dbReference>
<dbReference type="InterPro" id="IPR011333">
    <property type="entry name" value="SKP1/BTB/POZ_sf"/>
</dbReference>
<dbReference type="EMBL" id="KN833363">
    <property type="protein sequence ID" value="KIM71307.1"/>
    <property type="molecule type" value="Genomic_DNA"/>
</dbReference>
<dbReference type="SUPFAM" id="SSF54695">
    <property type="entry name" value="POZ domain"/>
    <property type="match status" value="1"/>
</dbReference>
<evidence type="ECO:0000313" key="2">
    <source>
        <dbReference type="EMBL" id="KIM71307.1"/>
    </source>
</evidence>
<gene>
    <name evidence="2" type="ORF">PILCRDRAFT_830429</name>
</gene>
<protein>
    <recommendedName>
        <fullName evidence="1">BTB domain-containing protein</fullName>
    </recommendedName>
</protein>
<organism evidence="2 3">
    <name type="scientific">Piloderma croceum (strain F 1598)</name>
    <dbReference type="NCBI Taxonomy" id="765440"/>
    <lineage>
        <taxon>Eukaryota</taxon>
        <taxon>Fungi</taxon>
        <taxon>Dikarya</taxon>
        <taxon>Basidiomycota</taxon>
        <taxon>Agaricomycotina</taxon>
        <taxon>Agaricomycetes</taxon>
        <taxon>Agaricomycetidae</taxon>
        <taxon>Atheliales</taxon>
        <taxon>Atheliaceae</taxon>
        <taxon>Piloderma</taxon>
    </lineage>
</organism>
<feature type="domain" description="BTB" evidence="1">
    <location>
        <begin position="16"/>
        <end position="78"/>
    </location>
</feature>